<accession>A0A834C7A9</accession>
<gene>
    <name evidence="3" type="ORF">FQA47_011883</name>
</gene>
<evidence type="ECO:0000313" key="4">
    <source>
        <dbReference type="Proteomes" id="UP000646548"/>
    </source>
</evidence>
<reference evidence="3" key="1">
    <citation type="journal article" name="BMC Genomics">
        <title>Long-read sequencing and de novo genome assembly of marine medaka (Oryzias melastigma).</title>
        <authorList>
            <person name="Liang P."/>
            <person name="Saqib H.S.A."/>
            <person name="Ni X."/>
            <person name="Shen Y."/>
        </authorList>
    </citation>
    <scope>NUCLEOTIDE SEQUENCE</scope>
    <source>
        <strain evidence="3">Bigg-433</strain>
    </source>
</reference>
<name>A0A834C7A9_ORYME</name>
<comment type="caution">
    <text evidence="3">The sequence shown here is derived from an EMBL/GenBank/DDBJ whole genome shotgun (WGS) entry which is preliminary data.</text>
</comment>
<feature type="transmembrane region" description="Helical" evidence="2">
    <location>
        <begin position="173"/>
        <end position="191"/>
    </location>
</feature>
<dbReference type="PANTHER" id="PTHR40472">
    <property type="entry name" value="RICIN B-TYPE LECTIN DOMAIN-CONTAINING PROTEIN"/>
    <property type="match status" value="1"/>
</dbReference>
<sequence length="221" mass="25140">MDKAKLKKIATTGLKVLKNAVDIASKFFPPVGVIGSLIDAVLGVFEKTQSITDVQKHFQVISQGLDELSQQNQKVMEDIGKATTDRQFKDVRFSLNYQFKKYKEMIDAPPEEVEKRTQEFVEFYEEAQGRQHLYTLYESVIGVSKIFSQPILQVYQQHSGTDRETMINLSQDLFSLFSIGCITMMAHGVIIKDDVEGRAKEWEEKMVEVTSAIEKAVGEFK</sequence>
<feature type="coiled-coil region" evidence="1">
    <location>
        <begin position="192"/>
        <end position="219"/>
    </location>
</feature>
<proteinExistence type="predicted"/>
<keyword evidence="1" id="KW-0175">Coiled coil</keyword>
<organism evidence="3 4">
    <name type="scientific">Oryzias melastigma</name>
    <name type="common">Marine medaka</name>
    <dbReference type="NCBI Taxonomy" id="30732"/>
    <lineage>
        <taxon>Eukaryota</taxon>
        <taxon>Metazoa</taxon>
        <taxon>Chordata</taxon>
        <taxon>Craniata</taxon>
        <taxon>Vertebrata</taxon>
        <taxon>Euteleostomi</taxon>
        <taxon>Actinopterygii</taxon>
        <taxon>Neopterygii</taxon>
        <taxon>Teleostei</taxon>
        <taxon>Neoteleostei</taxon>
        <taxon>Acanthomorphata</taxon>
        <taxon>Ovalentaria</taxon>
        <taxon>Atherinomorphae</taxon>
        <taxon>Beloniformes</taxon>
        <taxon>Adrianichthyidae</taxon>
        <taxon>Oryziinae</taxon>
        <taxon>Oryzias</taxon>
    </lineage>
</organism>
<evidence type="ECO:0000313" key="3">
    <source>
        <dbReference type="EMBL" id="KAF6726982.1"/>
    </source>
</evidence>
<dbReference type="InterPro" id="IPR039051">
    <property type="entry name" value="SE-CTX-like"/>
</dbReference>
<dbReference type="EMBL" id="WKFB01000315">
    <property type="protein sequence ID" value="KAF6726982.1"/>
    <property type="molecule type" value="Genomic_DNA"/>
</dbReference>
<keyword evidence="2" id="KW-0812">Transmembrane</keyword>
<dbReference type="PANTHER" id="PTHR40472:SF7">
    <property type="entry name" value="PROTEIN RAPUNZEL"/>
    <property type="match status" value="1"/>
</dbReference>
<evidence type="ECO:0000256" key="2">
    <source>
        <dbReference type="SAM" id="Phobius"/>
    </source>
</evidence>
<protein>
    <recommendedName>
        <fullName evidence="5">Rapunzel 2</fullName>
    </recommendedName>
</protein>
<keyword evidence="2" id="KW-1133">Transmembrane helix</keyword>
<evidence type="ECO:0008006" key="5">
    <source>
        <dbReference type="Google" id="ProtNLM"/>
    </source>
</evidence>
<evidence type="ECO:0000256" key="1">
    <source>
        <dbReference type="SAM" id="Coils"/>
    </source>
</evidence>
<dbReference type="AlphaFoldDB" id="A0A834C7A9"/>
<dbReference type="Proteomes" id="UP000646548">
    <property type="component" value="Unassembled WGS sequence"/>
</dbReference>
<keyword evidence="2" id="KW-0472">Membrane</keyword>